<evidence type="ECO:0000313" key="2">
    <source>
        <dbReference type="Proteomes" id="UP000596661"/>
    </source>
</evidence>
<reference evidence="1" key="2">
    <citation type="submission" date="2021-03" db="UniProtKB">
        <authorList>
            <consortium name="EnsemblPlants"/>
        </authorList>
    </citation>
    <scope>IDENTIFICATION</scope>
</reference>
<protein>
    <submittedName>
        <fullName evidence="1">Uncharacterized protein</fullName>
    </submittedName>
</protein>
<name>A0A803PSM0_CANSA</name>
<sequence>MGWTIEGVIVPETLSRPTRPMAARVWIFLPSDLMARLVLLQGSDPTMVPGGCSILVIPSMSGASGGPSLSGRSWPLRQTRLVVMTWLVVVAKFVVSVGMAELATSIRFVEISVVTRTRASRSSDRGS</sequence>
<proteinExistence type="predicted"/>
<reference evidence="1" key="1">
    <citation type="submission" date="2018-11" db="EMBL/GenBank/DDBJ databases">
        <authorList>
            <person name="Grassa J C."/>
        </authorList>
    </citation>
    <scope>NUCLEOTIDE SEQUENCE [LARGE SCALE GENOMIC DNA]</scope>
</reference>
<dbReference type="Proteomes" id="UP000596661">
    <property type="component" value="Chromosome 5"/>
</dbReference>
<evidence type="ECO:0000313" key="1">
    <source>
        <dbReference type="EnsemblPlants" id="cds.evm.model.05.970"/>
    </source>
</evidence>
<dbReference type="AlphaFoldDB" id="A0A803PSM0"/>
<dbReference type="EMBL" id="UZAU01000478">
    <property type="status" value="NOT_ANNOTATED_CDS"/>
    <property type="molecule type" value="Genomic_DNA"/>
</dbReference>
<dbReference type="EnsemblPlants" id="evm.model.05.970">
    <property type="protein sequence ID" value="cds.evm.model.05.970"/>
    <property type="gene ID" value="evm.TU.05.970"/>
</dbReference>
<keyword evidence="2" id="KW-1185">Reference proteome</keyword>
<dbReference type="Gramene" id="evm.model.05.970">
    <property type="protein sequence ID" value="cds.evm.model.05.970"/>
    <property type="gene ID" value="evm.TU.05.970"/>
</dbReference>
<organism evidence="1 2">
    <name type="scientific">Cannabis sativa</name>
    <name type="common">Hemp</name>
    <name type="synonym">Marijuana</name>
    <dbReference type="NCBI Taxonomy" id="3483"/>
    <lineage>
        <taxon>Eukaryota</taxon>
        <taxon>Viridiplantae</taxon>
        <taxon>Streptophyta</taxon>
        <taxon>Embryophyta</taxon>
        <taxon>Tracheophyta</taxon>
        <taxon>Spermatophyta</taxon>
        <taxon>Magnoliopsida</taxon>
        <taxon>eudicotyledons</taxon>
        <taxon>Gunneridae</taxon>
        <taxon>Pentapetalae</taxon>
        <taxon>rosids</taxon>
        <taxon>fabids</taxon>
        <taxon>Rosales</taxon>
        <taxon>Cannabaceae</taxon>
        <taxon>Cannabis</taxon>
    </lineage>
</organism>
<accession>A0A803PSM0</accession>